<dbReference type="InterPro" id="IPR027843">
    <property type="entry name" value="DUF4440"/>
</dbReference>
<dbReference type="EMBL" id="CP034412">
    <property type="protein sequence ID" value="QCY46549.1"/>
    <property type="molecule type" value="Genomic_DNA"/>
</dbReference>
<dbReference type="Pfam" id="PF14534">
    <property type="entry name" value="DUF4440"/>
    <property type="match status" value="1"/>
</dbReference>
<name>A0A5B7WRN1_9MICC</name>
<dbReference type="RefSeq" id="WP_138925854.1">
    <property type="nucleotide sequence ID" value="NZ_CP034412.1"/>
</dbReference>
<proteinExistence type="predicted"/>
<dbReference type="NCBIfam" id="TIGR02246">
    <property type="entry name" value="SgcJ/EcaC family oxidoreductase"/>
    <property type="match status" value="1"/>
</dbReference>
<evidence type="ECO:0000259" key="1">
    <source>
        <dbReference type="Pfam" id="PF14534"/>
    </source>
</evidence>
<gene>
    <name evidence="2" type="ORF">GcLGCM259_0793</name>
</gene>
<reference evidence="2 3" key="1">
    <citation type="submission" date="2018-12" db="EMBL/GenBank/DDBJ databases">
        <title>Complete Genome Sequence of Glutamicibacter creatinolyticus strain LGCM259,isolated from an abscess of a 12-year-old mare in Italy.</title>
        <authorList>
            <person name="Santos R.G."/>
            <person name="Silva A.L."/>
            <person name="Seyffert N."/>
            <person name="Castro T.L.P."/>
            <person name="Attili A.R."/>
            <person name="Rifici C."/>
            <person name="Mazzullo G."/>
            <person name="Brenig B."/>
            <person name="Venanzi F."/>
            <person name="Azevedo V."/>
        </authorList>
    </citation>
    <scope>NUCLEOTIDE SEQUENCE [LARGE SCALE GENOMIC DNA]</scope>
    <source>
        <strain evidence="2 3">LGCM 259</strain>
    </source>
</reference>
<keyword evidence="3" id="KW-1185">Reference proteome</keyword>
<dbReference type="AlphaFoldDB" id="A0A5B7WRN1"/>
<dbReference type="InterPro" id="IPR011944">
    <property type="entry name" value="Steroid_delta5-4_isomerase"/>
</dbReference>
<evidence type="ECO:0000313" key="2">
    <source>
        <dbReference type="EMBL" id="QCY46549.1"/>
    </source>
</evidence>
<organism evidence="2 3">
    <name type="scientific">Glutamicibacter creatinolyticus</name>
    <dbReference type="NCBI Taxonomy" id="162496"/>
    <lineage>
        <taxon>Bacteria</taxon>
        <taxon>Bacillati</taxon>
        <taxon>Actinomycetota</taxon>
        <taxon>Actinomycetes</taxon>
        <taxon>Micrococcales</taxon>
        <taxon>Micrococcaceae</taxon>
        <taxon>Glutamicibacter</taxon>
    </lineage>
</organism>
<dbReference type="Proteomes" id="UP000307000">
    <property type="component" value="Chromosome"/>
</dbReference>
<dbReference type="KEGG" id="gcr:GcLGCM259_0793"/>
<evidence type="ECO:0000313" key="3">
    <source>
        <dbReference type="Proteomes" id="UP000307000"/>
    </source>
</evidence>
<sequence length="173" mass="19015">MENQANNGNQADEAVAVKNASTPQQIPELFAEGWNKKDAQALGAVFAKDADFVNVVGLWWNDRETIMDRHAYGFERIFADSFMTLIEVRVRPLGQDHAVVHALWEVTGQNTEHGQKAGARTGIFSFVAERDGEIWRAVSAQNTDRAPGMQTHVAEGGTLRTASYKNLSPKSGS</sequence>
<dbReference type="InterPro" id="IPR032710">
    <property type="entry name" value="NTF2-like_dom_sf"/>
</dbReference>
<feature type="domain" description="DUF4440" evidence="1">
    <location>
        <begin position="30"/>
        <end position="136"/>
    </location>
</feature>
<dbReference type="Gene3D" id="3.10.450.50">
    <property type="match status" value="1"/>
</dbReference>
<dbReference type="SUPFAM" id="SSF54427">
    <property type="entry name" value="NTF2-like"/>
    <property type="match status" value="1"/>
</dbReference>
<protein>
    <recommendedName>
        <fullName evidence="1">DUF4440 domain-containing protein</fullName>
    </recommendedName>
</protein>
<accession>A0A5B7WRN1</accession>